<reference evidence="2" key="2">
    <citation type="submission" date="2020-05" db="UniProtKB">
        <authorList>
            <consortium name="EnsemblMetazoa"/>
        </authorList>
    </citation>
    <scope>IDENTIFICATION</scope>
    <source>
        <strain evidence="2">IAEA</strain>
    </source>
</reference>
<sequence length="163" mass="17679">MKRSDFIQKLACCNFNCCERVIGMARFNDVFPRVNISLLSQLTFVKIGESSFVLIKTDFVSVACISSKSKSYLFGKHGDGGRIGDWIGVVNGKVDVVVVACENDDNDDNDGGDKDGVESDDAEVTDVVAVVLILVLLIVIVLVVMAIVDGNEILSQLFVSKEI</sequence>
<organism evidence="2 3">
    <name type="scientific">Glossina brevipalpis</name>
    <dbReference type="NCBI Taxonomy" id="37001"/>
    <lineage>
        <taxon>Eukaryota</taxon>
        <taxon>Metazoa</taxon>
        <taxon>Ecdysozoa</taxon>
        <taxon>Arthropoda</taxon>
        <taxon>Hexapoda</taxon>
        <taxon>Insecta</taxon>
        <taxon>Pterygota</taxon>
        <taxon>Neoptera</taxon>
        <taxon>Endopterygota</taxon>
        <taxon>Diptera</taxon>
        <taxon>Brachycera</taxon>
        <taxon>Muscomorpha</taxon>
        <taxon>Hippoboscoidea</taxon>
        <taxon>Glossinidae</taxon>
        <taxon>Glossina</taxon>
    </lineage>
</organism>
<evidence type="ECO:0000256" key="1">
    <source>
        <dbReference type="SAM" id="Phobius"/>
    </source>
</evidence>
<protein>
    <submittedName>
        <fullName evidence="2">Uncharacterized protein</fullName>
    </submittedName>
</protein>
<accession>A0A1A9W8T3</accession>
<reference evidence="3" key="1">
    <citation type="submission" date="2014-03" db="EMBL/GenBank/DDBJ databases">
        <authorList>
            <person name="Aksoy S."/>
            <person name="Warren W."/>
            <person name="Wilson R.K."/>
        </authorList>
    </citation>
    <scope>NUCLEOTIDE SEQUENCE [LARGE SCALE GENOMIC DNA]</scope>
    <source>
        <strain evidence="3">IAEA</strain>
    </source>
</reference>
<evidence type="ECO:0000313" key="2">
    <source>
        <dbReference type="EnsemblMetazoa" id="GBRI010422-PA"/>
    </source>
</evidence>
<dbReference type="VEuPathDB" id="VectorBase:GBRI010422"/>
<proteinExistence type="predicted"/>
<dbReference type="Proteomes" id="UP000091820">
    <property type="component" value="Unassembled WGS sequence"/>
</dbReference>
<keyword evidence="1" id="KW-0472">Membrane</keyword>
<keyword evidence="1" id="KW-1133">Transmembrane helix</keyword>
<dbReference type="EnsemblMetazoa" id="GBRI010422-RA">
    <property type="protein sequence ID" value="GBRI010422-PA"/>
    <property type="gene ID" value="GBRI010422"/>
</dbReference>
<name>A0A1A9W8T3_9MUSC</name>
<feature type="transmembrane region" description="Helical" evidence="1">
    <location>
        <begin position="127"/>
        <end position="148"/>
    </location>
</feature>
<keyword evidence="3" id="KW-1185">Reference proteome</keyword>
<keyword evidence="1" id="KW-0812">Transmembrane</keyword>
<dbReference type="AlphaFoldDB" id="A0A1A9W8T3"/>
<evidence type="ECO:0000313" key="3">
    <source>
        <dbReference type="Proteomes" id="UP000091820"/>
    </source>
</evidence>